<accession>A0A3G5A541</accession>
<dbReference type="EMBL" id="MK072270">
    <property type="protein sequence ID" value="AYV81351.1"/>
    <property type="molecule type" value="Genomic_DNA"/>
</dbReference>
<evidence type="ECO:0000256" key="1">
    <source>
        <dbReference type="SAM" id="MobiDB-lite"/>
    </source>
</evidence>
<evidence type="ECO:0000313" key="2">
    <source>
        <dbReference type="EMBL" id="AYV81351.1"/>
    </source>
</evidence>
<feature type="compositionally biased region" description="Acidic residues" evidence="1">
    <location>
        <begin position="27"/>
        <end position="44"/>
    </location>
</feature>
<proteinExistence type="predicted"/>
<protein>
    <submittedName>
        <fullName evidence="2">Uncharacterized protein</fullName>
    </submittedName>
</protein>
<organism evidence="2">
    <name type="scientific">Harvfovirus sp</name>
    <dbReference type="NCBI Taxonomy" id="2487768"/>
    <lineage>
        <taxon>Viruses</taxon>
        <taxon>Varidnaviria</taxon>
        <taxon>Bamfordvirae</taxon>
        <taxon>Nucleocytoviricota</taxon>
        <taxon>Megaviricetes</taxon>
        <taxon>Imitervirales</taxon>
        <taxon>Mimiviridae</taxon>
        <taxon>Klosneuvirinae</taxon>
    </lineage>
</organism>
<gene>
    <name evidence="2" type="ORF">Harvfovirus28_16</name>
</gene>
<feature type="non-terminal residue" evidence="2">
    <location>
        <position position="1"/>
    </location>
</feature>
<reference evidence="2" key="1">
    <citation type="submission" date="2018-10" db="EMBL/GenBank/DDBJ databases">
        <title>Hidden diversity of soil giant viruses.</title>
        <authorList>
            <person name="Schulz F."/>
            <person name="Alteio L."/>
            <person name="Goudeau D."/>
            <person name="Ryan E.M."/>
            <person name="Malmstrom R.R."/>
            <person name="Blanchard J."/>
            <person name="Woyke T."/>
        </authorList>
    </citation>
    <scope>NUCLEOTIDE SEQUENCE</scope>
    <source>
        <strain evidence="2">HAV1</strain>
    </source>
</reference>
<feature type="region of interest" description="Disordered" evidence="1">
    <location>
        <begin position="18"/>
        <end position="44"/>
    </location>
</feature>
<name>A0A3G5A541_9VIRU</name>
<sequence>QPVEETDEIKQTDCILDENYQLPDRSENDEYDESNTYEQIEQLD</sequence>